<gene>
    <name evidence="13" type="ORF">ASPZODRAFT_148862</name>
</gene>
<protein>
    <submittedName>
        <fullName evidence="13">Uncharacterized protein</fullName>
    </submittedName>
</protein>
<feature type="modified residue" description="N6-(pyridoxal phosphate)lysine" evidence="10">
    <location>
        <position position="1569"/>
    </location>
</feature>
<keyword evidence="4" id="KW-0698">rRNA processing</keyword>
<dbReference type="Gene3D" id="3.40.640.10">
    <property type="entry name" value="Type I PLP-dependent aspartate aminotransferase-like (Major domain)"/>
    <property type="match status" value="1"/>
</dbReference>
<dbReference type="GeneID" id="34611891"/>
<evidence type="ECO:0000256" key="9">
    <source>
        <dbReference type="ARBA" id="ARBA00024893"/>
    </source>
</evidence>
<reference evidence="14" key="1">
    <citation type="journal article" date="2017" name="Genome Biol.">
        <title>Comparative genomics reveals high biological diversity and specific adaptations in the industrially and medically important fungal genus Aspergillus.</title>
        <authorList>
            <person name="de Vries R.P."/>
            <person name="Riley R."/>
            <person name="Wiebenga A."/>
            <person name="Aguilar-Osorio G."/>
            <person name="Amillis S."/>
            <person name="Uchima C.A."/>
            <person name="Anderluh G."/>
            <person name="Asadollahi M."/>
            <person name="Askin M."/>
            <person name="Barry K."/>
            <person name="Battaglia E."/>
            <person name="Bayram O."/>
            <person name="Benocci T."/>
            <person name="Braus-Stromeyer S.A."/>
            <person name="Caldana C."/>
            <person name="Canovas D."/>
            <person name="Cerqueira G.C."/>
            <person name="Chen F."/>
            <person name="Chen W."/>
            <person name="Choi C."/>
            <person name="Clum A."/>
            <person name="Dos Santos R.A."/>
            <person name="Damasio A.R."/>
            <person name="Diallinas G."/>
            <person name="Emri T."/>
            <person name="Fekete E."/>
            <person name="Flipphi M."/>
            <person name="Freyberg S."/>
            <person name="Gallo A."/>
            <person name="Gournas C."/>
            <person name="Habgood R."/>
            <person name="Hainaut M."/>
            <person name="Harispe M.L."/>
            <person name="Henrissat B."/>
            <person name="Hilden K.S."/>
            <person name="Hope R."/>
            <person name="Hossain A."/>
            <person name="Karabika E."/>
            <person name="Karaffa L."/>
            <person name="Karanyi Z."/>
            <person name="Krasevec N."/>
            <person name="Kuo A."/>
            <person name="Kusch H."/>
            <person name="LaButti K."/>
            <person name="Lagendijk E.L."/>
            <person name="Lapidus A."/>
            <person name="Levasseur A."/>
            <person name="Lindquist E."/>
            <person name="Lipzen A."/>
            <person name="Logrieco A.F."/>
            <person name="MacCabe A."/>
            <person name="Maekelae M.R."/>
            <person name="Malavazi I."/>
            <person name="Melin P."/>
            <person name="Meyer V."/>
            <person name="Mielnichuk N."/>
            <person name="Miskei M."/>
            <person name="Molnar A.P."/>
            <person name="Mule G."/>
            <person name="Ngan C.Y."/>
            <person name="Orejas M."/>
            <person name="Orosz E."/>
            <person name="Ouedraogo J.P."/>
            <person name="Overkamp K.M."/>
            <person name="Park H.-S."/>
            <person name="Perrone G."/>
            <person name="Piumi F."/>
            <person name="Punt P.J."/>
            <person name="Ram A.F."/>
            <person name="Ramon A."/>
            <person name="Rauscher S."/>
            <person name="Record E."/>
            <person name="Riano-Pachon D.M."/>
            <person name="Robert V."/>
            <person name="Roehrig J."/>
            <person name="Ruller R."/>
            <person name="Salamov A."/>
            <person name="Salih N.S."/>
            <person name="Samson R.A."/>
            <person name="Sandor E."/>
            <person name="Sanguinetti M."/>
            <person name="Schuetze T."/>
            <person name="Sepcic K."/>
            <person name="Shelest E."/>
            <person name="Sherlock G."/>
            <person name="Sophianopoulou V."/>
            <person name="Squina F.M."/>
            <person name="Sun H."/>
            <person name="Susca A."/>
            <person name="Todd R.B."/>
            <person name="Tsang A."/>
            <person name="Unkles S.E."/>
            <person name="van de Wiele N."/>
            <person name="van Rossen-Uffink D."/>
            <person name="Oliveira J.V."/>
            <person name="Vesth T.C."/>
            <person name="Visser J."/>
            <person name="Yu J.-H."/>
            <person name="Zhou M."/>
            <person name="Andersen M.R."/>
            <person name="Archer D.B."/>
            <person name="Baker S.E."/>
            <person name="Benoit I."/>
            <person name="Brakhage A.A."/>
            <person name="Braus G.H."/>
            <person name="Fischer R."/>
            <person name="Frisvad J.C."/>
            <person name="Goldman G.H."/>
            <person name="Houbraken J."/>
            <person name="Oakley B."/>
            <person name="Pocsi I."/>
            <person name="Scazzocchio C."/>
            <person name="Seiboth B."/>
            <person name="vanKuyk P.A."/>
            <person name="Wortman J."/>
            <person name="Dyer P.S."/>
            <person name="Grigoriev I.V."/>
        </authorList>
    </citation>
    <scope>NUCLEOTIDE SEQUENCE [LARGE SCALE GENOMIC DNA]</scope>
    <source>
        <strain evidence="14">CBS 506.65</strain>
    </source>
</reference>
<dbReference type="PANTHER" id="PTHR45677:SF8">
    <property type="entry name" value="CYSTEINE SULFINIC ACID DECARBOXYLASE"/>
    <property type="match status" value="1"/>
</dbReference>
<evidence type="ECO:0000256" key="10">
    <source>
        <dbReference type="PIRSR" id="PIRSR602129-50"/>
    </source>
</evidence>
<dbReference type="InterPro" id="IPR015421">
    <property type="entry name" value="PyrdxlP-dep_Trfase_major"/>
</dbReference>
<feature type="repeat" description="RCC1" evidence="11">
    <location>
        <begin position="264"/>
        <end position="327"/>
    </location>
</feature>
<evidence type="ECO:0000256" key="1">
    <source>
        <dbReference type="ARBA" id="ARBA00001933"/>
    </source>
</evidence>
<dbReference type="VEuPathDB" id="FungiDB:ASPZODRAFT_148862"/>
<name>A0A1L9SWV3_9EURO</name>
<dbReference type="GO" id="GO:0030170">
    <property type="term" value="F:pyridoxal phosphate binding"/>
    <property type="evidence" value="ECO:0007669"/>
    <property type="project" value="InterPro"/>
</dbReference>
<feature type="compositionally biased region" description="Basic and acidic residues" evidence="12">
    <location>
        <begin position="570"/>
        <end position="586"/>
    </location>
</feature>
<dbReference type="SUPFAM" id="SSF48371">
    <property type="entry name" value="ARM repeat"/>
    <property type="match status" value="1"/>
</dbReference>
<dbReference type="STRING" id="1073090.A0A1L9SWV3"/>
<dbReference type="SMART" id="SM00025">
    <property type="entry name" value="Pumilio"/>
    <property type="match status" value="5"/>
</dbReference>
<keyword evidence="8" id="KW-0456">Lyase</keyword>
<dbReference type="Gene3D" id="2.130.10.30">
    <property type="entry name" value="Regulator of chromosome condensation 1/beta-lactamase-inhibitor protein II"/>
    <property type="match status" value="1"/>
</dbReference>
<sequence length="1818" mass="200623">MIYYRARPPSVSSVRLTSRFVRTRQPFVAGRRAYSNPTPASSGQPGPSSKWPIYSLGLTGAAAVAYGGYKYAVEPGSQVETPTDSAGPAGFKNSPEDMSSLYVQEKKSLKSPGVYLWGSNSHRVVDPESKEAIVKTPRELSDLKISDKSGAAITEKGDLVQWGKGFSEKDFKPTKTLCGKDLISLTMSDDRIIALSSNGSVYSLPVTKNDQQSGQRLREGSWVPFRSGRADVSYRPLEPALKLGEKVTAISGGLEHVLLLTNYGRVFSAAAASESFPSHGQLGIPGLTWANRRKERVDACYEVETLKGLKATQIATGDYHSMILTSDGRVFMFGDNSLGQLGVRFNPTLPYEDTPFSLPLSRLYRDGSLSKVSSIAAGGANSFFTVDVKDIPSSDEKHAPSIRETARNAADTWACGRGIWGSLGNGKWTHIQDSPARVKSLSSLFEFDERARVLSPIRLRDISVGTTHVAAIMDNTSRVGNRSDTSLENAGSWGLDILWWGGNEFFQLGTGKRSNLSKPTHITVPSEAGDKEKHEARLQIMPRHKGAVGNRTLKMEQRVECGRHQKRGRRAADKAKKEQSKRKRDEGAEDPVAKRVKPSAEETTEEAADETAAPDYIPLTVGDEEMVEDGNYDGAPSNDMVFFGLLDTEEQEYFSRANEMLELNQFADDEERSLFIDSVYQEAKGKELKIACSQGCSRLMEKLISLSNVRQLRTLFGKFIGHFQHLVQHRFASHCCETLFIRAAPAVAGKPSKTKGKNSNEDGDGDGEEPELSLAEMFLTVVEELEGNWGYLLTERFASHTIRVLLLVLAGEPVDMSSADSVVASKKKERLGVPGADAQNDKEAEKKREVPESFEQTLKRVMKDMVSGLDDTYLRALATHPVGNPVLQVLLYLELRHFGKTSFKESSSITKRLIPDETFQEGSEGTKFAQGLLYDPVGSRLLETIVRWTPGKLFKSLYKNLFRDRMASLARNVTAGYVAIRILERLGKDDLQSVVDAVAPEIPSLIERSRLAVPRVLVERCAVRGVDTAPLAKAFEAAYDKDPVKRLNQMLRLVASSQDEKLEFQQENQKEGQNGQTPNAAEKLHGSLLVQSLLTVPGPLSEFVFSTLSAQPSETIISLSKDPSASRVLQQALTQPTSSTQFRRQFTVQFCSHLKDLALDSSGSHVVDALWTATKDFYFVKERMAQELLQNEMALRDSFLGRAVWRNWSMDLYKRRPGEWKFKAKGLDQQPDGHSGQGEKPKSRLELARASQIWRLRLQSVAPTKFNRAVEDLIIPFIRTADENPFGETQQNGDLKCQDSRPGASLVEYSRPEELQDILQLELPEKGTRQDGLIEALQKILRHSVNTWHQGFLDKLYASTNAPGLAAELILATLNTNVHVYQVSPVLTIIEKYTVKRLAALFGLDGPYAGGASMQGGSASNTTSIVIARNTLYPSTKQDGNGDRRFVLFTSAHGHYSIEKAAQMLGFGSGAVWSVPVDRRGRLIPTELEKLVQKAQSEGRTPFYVNATAGTTVMGSFDPFHEISAICKRHKLWLHVDGSWGGSFAFSQRQRGKLSGAEKANSIAINPHKMLGAPITCSFLLASDIRQFHRANTLPAGYLFHSDEDGSVSDAATEITADSPPEVWDLADLTLQCGRRADSLKLFLGWTYYGTQGYEQQIDSACEVAAHLATIVDQNPNFILISENPPPCLQVCFYYTPGQQFVYPRSGVVSNEPERGRQNSRVVEQVTRAIVSRGFMVDFAPPSGGDAEAVGNGKFFRCVVNILTSKQTVESLIRAIEETGPEVVEKLKKAESHKPRIGRGWNRPGERGYGPVVHQCDA</sequence>
<keyword evidence="14" id="KW-1185">Reference proteome</keyword>
<comment type="cofactor">
    <cofactor evidence="1 10">
        <name>pyridoxal 5'-phosphate</name>
        <dbReference type="ChEBI" id="CHEBI:597326"/>
    </cofactor>
</comment>
<dbReference type="PROSITE" id="PS50012">
    <property type="entry name" value="RCC1_3"/>
    <property type="match status" value="2"/>
</dbReference>
<dbReference type="Proteomes" id="UP000184188">
    <property type="component" value="Unassembled WGS sequence"/>
</dbReference>
<dbReference type="OrthoDB" id="392571at2759"/>
<keyword evidence="6" id="KW-0210">Decarboxylase</keyword>
<dbReference type="SUPFAM" id="SSF50985">
    <property type="entry name" value="RCC1/BLIP-II"/>
    <property type="match status" value="1"/>
</dbReference>
<evidence type="ECO:0000256" key="11">
    <source>
        <dbReference type="PROSITE-ProRule" id="PRU00235"/>
    </source>
</evidence>
<dbReference type="InterPro" id="IPR015424">
    <property type="entry name" value="PyrdxlP-dep_Trfase"/>
</dbReference>
<keyword evidence="7 10" id="KW-0663">Pyridoxal phosphate</keyword>
<evidence type="ECO:0000256" key="3">
    <source>
        <dbReference type="ARBA" id="ARBA00022517"/>
    </source>
</evidence>
<evidence type="ECO:0000256" key="8">
    <source>
        <dbReference type="ARBA" id="ARBA00023239"/>
    </source>
</evidence>
<evidence type="ECO:0000313" key="13">
    <source>
        <dbReference type="EMBL" id="OJJ51607.1"/>
    </source>
</evidence>
<organism evidence="13 14">
    <name type="scientific">Penicilliopsis zonata CBS 506.65</name>
    <dbReference type="NCBI Taxonomy" id="1073090"/>
    <lineage>
        <taxon>Eukaryota</taxon>
        <taxon>Fungi</taxon>
        <taxon>Dikarya</taxon>
        <taxon>Ascomycota</taxon>
        <taxon>Pezizomycotina</taxon>
        <taxon>Eurotiomycetes</taxon>
        <taxon>Eurotiomycetidae</taxon>
        <taxon>Eurotiales</taxon>
        <taxon>Aspergillaceae</taxon>
        <taxon>Penicilliopsis</taxon>
    </lineage>
</organism>
<keyword evidence="3" id="KW-0690">Ribosome biogenesis</keyword>
<evidence type="ECO:0000256" key="12">
    <source>
        <dbReference type="SAM" id="MobiDB-lite"/>
    </source>
</evidence>
<dbReference type="GO" id="GO:0006364">
    <property type="term" value="P:rRNA processing"/>
    <property type="evidence" value="ECO:0007669"/>
    <property type="project" value="UniProtKB-KW"/>
</dbReference>
<dbReference type="PANTHER" id="PTHR45677">
    <property type="entry name" value="GLUTAMATE DECARBOXYLASE-RELATED"/>
    <property type="match status" value="1"/>
</dbReference>
<comment type="function">
    <text evidence="9">RNA-binding nucleolar protein required for pre-rRNA processing. Involved in production of 18S rRNA and assembly of small ribosomal subunit.</text>
</comment>
<evidence type="ECO:0000313" key="14">
    <source>
        <dbReference type="Proteomes" id="UP000184188"/>
    </source>
</evidence>
<evidence type="ECO:0000256" key="5">
    <source>
        <dbReference type="ARBA" id="ARBA00022737"/>
    </source>
</evidence>
<keyword evidence="5" id="KW-0677">Repeat</keyword>
<feature type="region of interest" description="Disordered" evidence="12">
    <location>
        <begin position="1225"/>
        <end position="1244"/>
    </location>
</feature>
<feature type="compositionally biased region" description="Basic and acidic residues" evidence="12">
    <location>
        <begin position="553"/>
        <end position="563"/>
    </location>
</feature>
<dbReference type="InterPro" id="IPR000408">
    <property type="entry name" value="Reg_chr_condens"/>
</dbReference>
<evidence type="ECO:0000256" key="7">
    <source>
        <dbReference type="ARBA" id="ARBA00022898"/>
    </source>
</evidence>
<feature type="repeat" description="RCC1" evidence="11">
    <location>
        <begin position="328"/>
        <end position="388"/>
    </location>
</feature>
<dbReference type="Gene3D" id="3.90.1150.170">
    <property type="match status" value="1"/>
</dbReference>
<dbReference type="Gene3D" id="1.25.10.10">
    <property type="entry name" value="Leucine-rich Repeat Variant"/>
    <property type="match status" value="2"/>
</dbReference>
<dbReference type="Pfam" id="PF00282">
    <property type="entry name" value="Pyridoxal_deC"/>
    <property type="match status" value="1"/>
</dbReference>
<dbReference type="GO" id="GO:0019752">
    <property type="term" value="P:carboxylic acid metabolic process"/>
    <property type="evidence" value="ECO:0007669"/>
    <property type="project" value="InterPro"/>
</dbReference>
<accession>A0A1L9SWV3</accession>
<dbReference type="InterPro" id="IPR011989">
    <property type="entry name" value="ARM-like"/>
</dbReference>
<dbReference type="InterPro" id="IPR002129">
    <property type="entry name" value="PyrdxlP-dep_de-COase"/>
</dbReference>
<dbReference type="GO" id="GO:0016831">
    <property type="term" value="F:carboxy-lyase activity"/>
    <property type="evidence" value="ECO:0007669"/>
    <property type="project" value="UniProtKB-KW"/>
</dbReference>
<feature type="region of interest" description="Disordered" evidence="12">
    <location>
        <begin position="749"/>
        <end position="769"/>
    </location>
</feature>
<dbReference type="InterPro" id="IPR016024">
    <property type="entry name" value="ARM-type_fold"/>
</dbReference>
<dbReference type="GO" id="GO:0003723">
    <property type="term" value="F:RNA binding"/>
    <property type="evidence" value="ECO:0007669"/>
    <property type="project" value="InterPro"/>
</dbReference>
<evidence type="ECO:0000256" key="2">
    <source>
        <dbReference type="ARBA" id="ARBA00009533"/>
    </source>
</evidence>
<dbReference type="EMBL" id="KV878336">
    <property type="protein sequence ID" value="OJJ51607.1"/>
    <property type="molecule type" value="Genomic_DNA"/>
</dbReference>
<evidence type="ECO:0000256" key="4">
    <source>
        <dbReference type="ARBA" id="ARBA00022552"/>
    </source>
</evidence>
<dbReference type="InterPro" id="IPR009091">
    <property type="entry name" value="RCC1/BLIP-II"/>
</dbReference>
<dbReference type="GO" id="GO:0005737">
    <property type="term" value="C:cytoplasm"/>
    <property type="evidence" value="ECO:0007669"/>
    <property type="project" value="TreeGrafter"/>
</dbReference>
<dbReference type="SUPFAM" id="SSF53383">
    <property type="entry name" value="PLP-dependent transferases"/>
    <property type="match status" value="1"/>
</dbReference>
<comment type="similarity">
    <text evidence="2">Belongs to the group II decarboxylase family.</text>
</comment>
<evidence type="ECO:0000256" key="6">
    <source>
        <dbReference type="ARBA" id="ARBA00022793"/>
    </source>
</evidence>
<dbReference type="Pfam" id="PF13540">
    <property type="entry name" value="RCC1_2"/>
    <property type="match status" value="1"/>
</dbReference>
<dbReference type="RefSeq" id="XP_022586117.1">
    <property type="nucleotide sequence ID" value="XM_022725426.1"/>
</dbReference>
<dbReference type="InterPro" id="IPR001313">
    <property type="entry name" value="Pumilio_RNA-bd_rpt"/>
</dbReference>
<feature type="region of interest" description="Disordered" evidence="12">
    <location>
        <begin position="546"/>
        <end position="617"/>
    </location>
</feature>
<proteinExistence type="inferred from homology"/>
<dbReference type="Pfam" id="PF22493">
    <property type="entry name" value="PUF_NOP9"/>
    <property type="match status" value="1"/>
</dbReference>